<accession>A0AAD4L7B5</accession>
<gene>
    <name evidence="2" type="ORF">BGW36DRAFT_19569</name>
</gene>
<dbReference type="EMBL" id="JAJTJA010000001">
    <property type="protein sequence ID" value="KAH8705920.1"/>
    <property type="molecule type" value="Genomic_DNA"/>
</dbReference>
<dbReference type="GeneID" id="70240116"/>
<name>A0AAD4L7B5_9EURO</name>
<sequence>MIRPDEGKRFKLITWRIPLDKNELQKKKSQIDDLYLFDPHSHRKFKKLLKEKTKKQNQDSQTKSQMTGKYQSLHTNSSHARHLLNKPDPTSKLMTILDPFCSLPYDLTQEESKLLQFYLTTVPSMVYGVRPDGAFNPVRDVSFALSCKSSTTLQWIIIGAEAFFTTGQILPRSLSRRMSVAYKTLNQALPKNDLNEKNINKNGNSAISDDLIAGIIMATITESRISPPNSSKVHLRGYEAAIKSRKGLREIITNSENPVLHSCHLMPYLVCKPSVEDITLTGSGGANFALGKLQEIIKRKNNIDESELGPISPSSKLNSEKLSLPLPSFDLAIEESTRYLLSSTALSPYLTSRGWKYSKYSLMSSHFLALFLVVYVLWETRLSSLSHIDAAGLGELFVNKLNHHLDPNIAHGRHRQDTILLNTEGLMWMVVKTVFDFYSALESKQDAMRKQGDILIEAVLALKLLGTSDEIVSQSMIEYLCGILCGRSPNMELSIRKNPPLGHGDNVEAQTG</sequence>
<proteinExistence type="predicted"/>
<dbReference type="PANTHER" id="PTHR37540:SF5">
    <property type="entry name" value="TRANSCRIPTION FACTOR DOMAIN-CONTAINING PROTEIN"/>
    <property type="match status" value="1"/>
</dbReference>
<comment type="caution">
    <text evidence="2">The sequence shown here is derived from an EMBL/GenBank/DDBJ whole genome shotgun (WGS) entry which is preliminary data.</text>
</comment>
<dbReference type="PANTHER" id="PTHR37540">
    <property type="entry name" value="TRANSCRIPTION FACTOR (ACR-2), PUTATIVE-RELATED-RELATED"/>
    <property type="match status" value="1"/>
</dbReference>
<evidence type="ECO:0000313" key="2">
    <source>
        <dbReference type="EMBL" id="KAH8705920.1"/>
    </source>
</evidence>
<dbReference type="RefSeq" id="XP_046078541.1">
    <property type="nucleotide sequence ID" value="XM_046209829.1"/>
</dbReference>
<evidence type="ECO:0000313" key="3">
    <source>
        <dbReference type="Proteomes" id="UP001201262"/>
    </source>
</evidence>
<feature type="compositionally biased region" description="Polar residues" evidence="1">
    <location>
        <begin position="58"/>
        <end position="72"/>
    </location>
</feature>
<organism evidence="2 3">
    <name type="scientific">Talaromyces proteolyticus</name>
    <dbReference type="NCBI Taxonomy" id="1131652"/>
    <lineage>
        <taxon>Eukaryota</taxon>
        <taxon>Fungi</taxon>
        <taxon>Dikarya</taxon>
        <taxon>Ascomycota</taxon>
        <taxon>Pezizomycotina</taxon>
        <taxon>Eurotiomycetes</taxon>
        <taxon>Eurotiomycetidae</taxon>
        <taxon>Eurotiales</taxon>
        <taxon>Trichocomaceae</taxon>
        <taxon>Talaromyces</taxon>
        <taxon>Talaromyces sect. Bacilispori</taxon>
    </lineage>
</organism>
<protein>
    <recommendedName>
        <fullName evidence="4">Tachykinin family protein</fullName>
    </recommendedName>
</protein>
<keyword evidence="3" id="KW-1185">Reference proteome</keyword>
<feature type="region of interest" description="Disordered" evidence="1">
    <location>
        <begin position="51"/>
        <end position="72"/>
    </location>
</feature>
<evidence type="ECO:0000256" key="1">
    <source>
        <dbReference type="SAM" id="MobiDB-lite"/>
    </source>
</evidence>
<dbReference type="AlphaFoldDB" id="A0AAD4L7B5"/>
<evidence type="ECO:0008006" key="4">
    <source>
        <dbReference type="Google" id="ProtNLM"/>
    </source>
</evidence>
<reference evidence="2" key="1">
    <citation type="submission" date="2021-12" db="EMBL/GenBank/DDBJ databases">
        <title>Convergent genome expansion in fungi linked to evolution of root-endophyte symbiosis.</title>
        <authorList>
            <consortium name="DOE Joint Genome Institute"/>
            <person name="Ke Y.-H."/>
            <person name="Bonito G."/>
            <person name="Liao H.-L."/>
            <person name="Looney B."/>
            <person name="Rojas-Flechas A."/>
            <person name="Nash J."/>
            <person name="Hameed K."/>
            <person name="Schadt C."/>
            <person name="Martin F."/>
            <person name="Crous P.W."/>
            <person name="Miettinen O."/>
            <person name="Magnuson J.K."/>
            <person name="Labbe J."/>
            <person name="Jacobson D."/>
            <person name="Doktycz M.J."/>
            <person name="Veneault-Fourrey C."/>
            <person name="Kuo A."/>
            <person name="Mondo S."/>
            <person name="Calhoun S."/>
            <person name="Riley R."/>
            <person name="Ohm R."/>
            <person name="LaButti K."/>
            <person name="Andreopoulos B."/>
            <person name="Pangilinan J."/>
            <person name="Nolan M."/>
            <person name="Tritt A."/>
            <person name="Clum A."/>
            <person name="Lipzen A."/>
            <person name="Daum C."/>
            <person name="Barry K."/>
            <person name="Grigoriev I.V."/>
            <person name="Vilgalys R."/>
        </authorList>
    </citation>
    <scope>NUCLEOTIDE SEQUENCE</scope>
    <source>
        <strain evidence="2">PMI_201</strain>
    </source>
</reference>
<dbReference type="Proteomes" id="UP001201262">
    <property type="component" value="Unassembled WGS sequence"/>
</dbReference>